<dbReference type="Gene3D" id="3.20.20.20">
    <property type="entry name" value="Dihydropteroate synthase-like"/>
    <property type="match status" value="1"/>
</dbReference>
<dbReference type="SUPFAM" id="SSF51717">
    <property type="entry name" value="Dihydropteroate synthetase-like"/>
    <property type="match status" value="1"/>
</dbReference>
<evidence type="ECO:0000256" key="7">
    <source>
        <dbReference type="HAMAP-Rule" id="MF_00159"/>
    </source>
</evidence>
<keyword evidence="4 7" id="KW-0408">Iron</keyword>
<dbReference type="SUPFAM" id="SSF56014">
    <property type="entry name" value="Nitrite and sulphite reductase 4Fe-4S domain-like"/>
    <property type="match status" value="1"/>
</dbReference>
<feature type="binding site" evidence="7">
    <location>
        <position position="284"/>
    </location>
    <ligand>
        <name>[4Fe-4S] cluster</name>
        <dbReference type="ChEBI" id="CHEBI:49883"/>
    </ligand>
</feature>
<comment type="pathway">
    <text evidence="7">Isoprenoid biosynthesis; isopentenyl diphosphate biosynthesis via DXP pathway; isopentenyl diphosphate from 1-deoxy-D-xylulose 5-phosphate: step 5/6.</text>
</comment>
<dbReference type="PANTHER" id="PTHR30454:SF0">
    <property type="entry name" value="4-HYDROXY-3-METHYLBUT-2-EN-1-YL DIPHOSPHATE SYNTHASE (FERREDOXIN), CHLOROPLASTIC"/>
    <property type="match status" value="1"/>
</dbReference>
<dbReference type="HAMAP" id="MF_00159">
    <property type="entry name" value="IspG"/>
    <property type="match status" value="1"/>
</dbReference>
<organism evidence="10 11">
    <name type="scientific">Micromonospora thermarum</name>
    <dbReference type="NCBI Taxonomy" id="2720024"/>
    <lineage>
        <taxon>Bacteria</taxon>
        <taxon>Bacillati</taxon>
        <taxon>Actinomycetota</taxon>
        <taxon>Actinomycetes</taxon>
        <taxon>Micromonosporales</taxon>
        <taxon>Micromonosporaceae</taxon>
        <taxon>Micromonospora</taxon>
    </lineage>
</organism>
<dbReference type="Pfam" id="PF26540">
    <property type="entry name" value="GcpE_C"/>
    <property type="match status" value="1"/>
</dbReference>
<feature type="binding site" evidence="7">
    <location>
        <position position="281"/>
    </location>
    <ligand>
        <name>[4Fe-4S] cluster</name>
        <dbReference type="ChEBI" id="CHEBI:49883"/>
    </ligand>
</feature>
<evidence type="ECO:0000256" key="2">
    <source>
        <dbReference type="ARBA" id="ARBA00022723"/>
    </source>
</evidence>
<evidence type="ECO:0000259" key="8">
    <source>
        <dbReference type="Pfam" id="PF04551"/>
    </source>
</evidence>
<dbReference type="Proteomes" id="UP000783871">
    <property type="component" value="Unassembled WGS sequence"/>
</dbReference>
<dbReference type="InterPro" id="IPR004588">
    <property type="entry name" value="IspG_bac-typ"/>
</dbReference>
<dbReference type="PIRSF" id="PIRSF004640">
    <property type="entry name" value="IspG"/>
    <property type="match status" value="1"/>
</dbReference>
<name>A0ABX0Z377_9ACTN</name>
<keyword evidence="11" id="KW-1185">Reference proteome</keyword>
<dbReference type="InterPro" id="IPR045854">
    <property type="entry name" value="NO2/SO3_Rdtase_4Fe4S_sf"/>
</dbReference>
<protein>
    <recommendedName>
        <fullName evidence="7">4-hydroxy-3-methylbut-2-en-1-yl diphosphate synthase (flavodoxin)</fullName>
        <ecNumber evidence="7">1.17.7.3</ecNumber>
    </recommendedName>
    <alternativeName>
        <fullName evidence="7">1-hydroxy-2-methyl-2-(E)-butenyl 4-diphosphate synthase</fullName>
    </alternativeName>
</protein>
<keyword evidence="2 7" id="KW-0479">Metal-binding</keyword>
<accession>A0ABX0Z377</accession>
<comment type="caution">
    <text evidence="10">The sequence shown here is derived from an EMBL/GenBank/DDBJ whole genome shotgun (WGS) entry which is preliminary data.</text>
</comment>
<keyword evidence="5 7" id="KW-0411">Iron-sulfur</keyword>
<evidence type="ECO:0000256" key="6">
    <source>
        <dbReference type="ARBA" id="ARBA00023229"/>
    </source>
</evidence>
<dbReference type="RefSeq" id="WP_168000176.1">
    <property type="nucleotide sequence ID" value="NZ_JAATEO010000005.1"/>
</dbReference>
<reference evidence="10 11" key="1">
    <citation type="submission" date="2020-03" db="EMBL/GenBank/DDBJ databases">
        <title>WGS of actinomycetes isolated from Thailand.</title>
        <authorList>
            <person name="Thawai C."/>
        </authorList>
    </citation>
    <scope>NUCLEOTIDE SEQUENCE [LARGE SCALE GENOMIC DNA]</scope>
    <source>
        <strain evidence="10 11">HSS6-12</strain>
    </source>
</reference>
<dbReference type="InterPro" id="IPR058578">
    <property type="entry name" value="IspG_TIM"/>
</dbReference>
<feature type="binding site" evidence="7">
    <location>
        <position position="323"/>
    </location>
    <ligand>
        <name>[4Fe-4S] cluster</name>
        <dbReference type="ChEBI" id="CHEBI:49883"/>
    </ligand>
</feature>
<dbReference type="EC" id="1.17.7.3" evidence="7"/>
<evidence type="ECO:0000259" key="9">
    <source>
        <dbReference type="Pfam" id="PF26540"/>
    </source>
</evidence>
<comment type="similarity">
    <text evidence="7">Belongs to the IspG family.</text>
</comment>
<proteinExistence type="inferred from homology"/>
<evidence type="ECO:0000256" key="1">
    <source>
        <dbReference type="ARBA" id="ARBA00022485"/>
    </source>
</evidence>
<feature type="domain" description="IspG TIM-barrel" evidence="8">
    <location>
        <begin position="22"/>
        <end position="262"/>
    </location>
</feature>
<comment type="function">
    <text evidence="7">Converts 2C-methyl-D-erythritol 2,4-cyclodiphosphate (ME-2,4cPP) into 1-hydroxy-2-methyl-2-(E)-butenyl 4-diphosphate.</text>
</comment>
<keyword evidence="6 7" id="KW-0414">Isoprene biosynthesis</keyword>
<dbReference type="NCBIfam" id="TIGR00612">
    <property type="entry name" value="ispG_gcpE"/>
    <property type="match status" value="1"/>
</dbReference>
<dbReference type="InterPro" id="IPR058579">
    <property type="entry name" value="IspG_C"/>
</dbReference>
<dbReference type="NCBIfam" id="NF001540">
    <property type="entry name" value="PRK00366.1"/>
    <property type="match status" value="1"/>
</dbReference>
<dbReference type="GO" id="GO:0046429">
    <property type="term" value="F:4-hydroxy-3-methylbut-2-en-1-yl diphosphate synthase activity (ferredoxin)"/>
    <property type="evidence" value="ECO:0007669"/>
    <property type="project" value="UniProtKB-EC"/>
</dbReference>
<evidence type="ECO:0000313" key="11">
    <source>
        <dbReference type="Proteomes" id="UP000783871"/>
    </source>
</evidence>
<comment type="catalytic activity">
    <reaction evidence="7">
        <text>(2E)-4-hydroxy-3-methylbut-2-enyl diphosphate + oxidized [flavodoxin] + H2O + 2 H(+) = 2-C-methyl-D-erythritol 2,4-cyclic diphosphate + reduced [flavodoxin]</text>
        <dbReference type="Rhea" id="RHEA:43604"/>
        <dbReference type="Rhea" id="RHEA-COMP:10622"/>
        <dbReference type="Rhea" id="RHEA-COMP:10623"/>
        <dbReference type="ChEBI" id="CHEBI:15377"/>
        <dbReference type="ChEBI" id="CHEBI:15378"/>
        <dbReference type="ChEBI" id="CHEBI:57618"/>
        <dbReference type="ChEBI" id="CHEBI:58210"/>
        <dbReference type="ChEBI" id="CHEBI:58483"/>
        <dbReference type="ChEBI" id="CHEBI:128753"/>
        <dbReference type="EC" id="1.17.7.3"/>
    </reaction>
</comment>
<dbReference type="EMBL" id="JAATEO010000005">
    <property type="protein sequence ID" value="NJP31779.1"/>
    <property type="molecule type" value="Genomic_DNA"/>
</dbReference>
<feature type="domain" description="IspG C-terminal" evidence="9">
    <location>
        <begin position="277"/>
        <end position="362"/>
    </location>
</feature>
<keyword evidence="3 7" id="KW-0560">Oxidoreductase</keyword>
<dbReference type="InterPro" id="IPR016425">
    <property type="entry name" value="IspG_bac"/>
</dbReference>
<sequence>MTAVSLGIPAVPPPPLAPRRASRQIMVGSVPVGGGAPVSVQSMTTTLTADINATLQQIAELTASGCQIVRVAVPSQDDVEALPAIARKSQIPVIADIHFQPKYVFAAIDAGCAAVRVNPGNIRQFDDKVKEIAKAAGDAGVPIRIGVNAGSLDKRLLAKYGKATAEALVESALWECSLFEEHGFRDIKISVKHNDPVVMIRAYRQLAEKCDYPLHLGVTEAGPAFQGTIKSAVAFGALLAEGIGDTIRVSLSAPPVEEIKVGAAILESLGLRERGLEIVSCPSCGRAQVDVYKLAEEVTAGLEGLPVPLRVAVMGCVVNGPGEAREADLGVASGNGKGQIFVKGQVIKTVPEGQIVETLIEEALRLAEEMGAELPEELRGLTGGATVTVH</sequence>
<dbReference type="Gene3D" id="3.30.413.10">
    <property type="entry name" value="Sulfite Reductase Hemoprotein, domain 1"/>
    <property type="match status" value="1"/>
</dbReference>
<gene>
    <name evidence="7 10" type="primary">ispG</name>
    <name evidence="10" type="synonym">gcpE</name>
    <name evidence="10" type="ORF">HCJ94_07190</name>
</gene>
<dbReference type="PANTHER" id="PTHR30454">
    <property type="entry name" value="4-HYDROXY-3-METHYLBUT-2-EN-1-YL DIPHOSPHATE SYNTHASE"/>
    <property type="match status" value="1"/>
</dbReference>
<feature type="binding site" evidence="7">
    <location>
        <position position="316"/>
    </location>
    <ligand>
        <name>[4Fe-4S] cluster</name>
        <dbReference type="ChEBI" id="CHEBI:49883"/>
    </ligand>
</feature>
<dbReference type="InterPro" id="IPR011005">
    <property type="entry name" value="Dihydropteroate_synth-like_sf"/>
</dbReference>
<comment type="cofactor">
    <cofactor evidence="7">
        <name>[4Fe-4S] cluster</name>
        <dbReference type="ChEBI" id="CHEBI:49883"/>
    </cofactor>
    <text evidence="7">Binds 1 [4Fe-4S] cluster.</text>
</comment>
<evidence type="ECO:0000256" key="3">
    <source>
        <dbReference type="ARBA" id="ARBA00023002"/>
    </source>
</evidence>
<keyword evidence="1 7" id="KW-0004">4Fe-4S</keyword>
<dbReference type="Pfam" id="PF04551">
    <property type="entry name" value="GcpE"/>
    <property type="match status" value="1"/>
</dbReference>
<evidence type="ECO:0000256" key="5">
    <source>
        <dbReference type="ARBA" id="ARBA00023014"/>
    </source>
</evidence>
<evidence type="ECO:0000313" key="10">
    <source>
        <dbReference type="EMBL" id="NJP31779.1"/>
    </source>
</evidence>
<evidence type="ECO:0000256" key="4">
    <source>
        <dbReference type="ARBA" id="ARBA00023004"/>
    </source>
</evidence>